<evidence type="ECO:0000313" key="4">
    <source>
        <dbReference type="EMBL" id="KAJ3739900.1"/>
    </source>
</evidence>
<dbReference type="Proteomes" id="UP001142393">
    <property type="component" value="Unassembled WGS sequence"/>
</dbReference>
<keyword evidence="1" id="KW-0863">Zinc-finger</keyword>
<evidence type="ECO:0000313" key="5">
    <source>
        <dbReference type="Proteomes" id="UP001142393"/>
    </source>
</evidence>
<protein>
    <recommendedName>
        <fullName evidence="3">GATA-type domain-containing protein</fullName>
    </recommendedName>
</protein>
<organism evidence="4 5">
    <name type="scientific">Lentinula detonsa</name>
    <dbReference type="NCBI Taxonomy" id="2804962"/>
    <lineage>
        <taxon>Eukaryota</taxon>
        <taxon>Fungi</taxon>
        <taxon>Dikarya</taxon>
        <taxon>Basidiomycota</taxon>
        <taxon>Agaricomycotina</taxon>
        <taxon>Agaricomycetes</taxon>
        <taxon>Agaricomycetidae</taxon>
        <taxon>Agaricales</taxon>
        <taxon>Marasmiineae</taxon>
        <taxon>Omphalotaceae</taxon>
        <taxon>Lentinula</taxon>
    </lineage>
</organism>
<keyword evidence="1" id="KW-0479">Metal-binding</keyword>
<feature type="compositionally biased region" description="Low complexity" evidence="2">
    <location>
        <begin position="280"/>
        <end position="298"/>
    </location>
</feature>
<accession>A0A9W8TT85</accession>
<proteinExistence type="predicted"/>
<evidence type="ECO:0000256" key="1">
    <source>
        <dbReference type="PROSITE-ProRule" id="PRU00094"/>
    </source>
</evidence>
<keyword evidence="5" id="KW-1185">Reference proteome</keyword>
<dbReference type="AlphaFoldDB" id="A0A9W8TT85"/>
<feature type="compositionally biased region" description="Low complexity" evidence="2">
    <location>
        <begin position="224"/>
        <end position="250"/>
    </location>
</feature>
<keyword evidence="1" id="KW-0862">Zinc</keyword>
<dbReference type="GO" id="GO:0008270">
    <property type="term" value="F:zinc ion binding"/>
    <property type="evidence" value="ECO:0007669"/>
    <property type="project" value="UniProtKB-KW"/>
</dbReference>
<evidence type="ECO:0000259" key="3">
    <source>
        <dbReference type="PROSITE" id="PS50114"/>
    </source>
</evidence>
<sequence length="370" mass="40470">MPHRGFEPYPMSSHRHFERRPSPPNAPPIATLSTTNSPTTSVSSLDRSSVSTPPIRRSSPHSHAAPQYYNSHPQPYYSHPPPPVNHHHHSHRGYESHEGPYPVPNTSPPFHNMGGMGMAVGGLNGMPSGREPYGLQMSMPYPGGPINSNVPVAYTEDAATKLSDRVRRRCFNCCTTDTSTWRRSNLSPGKVLCNKCGLFERTHSRPRPEQFPHKRGPLASSTLRSRSPPASHSISSPSMHTHSISSPSMHNQSAGHGHGSHPSQGSPPMTSNTLPPISPPYSSYSHPPHPSLAPLSSVAPPPLSNGNHHELKREEDLKKPLSRSWQDRMSPPISKRSPPSGRASPAPPPMNPSSMTSTKSSRSRYERDDN</sequence>
<reference evidence="4 5" key="1">
    <citation type="journal article" date="2023" name="Proc. Natl. Acad. Sci. U.S.A.">
        <title>A global phylogenomic analysis of the shiitake genus Lentinula.</title>
        <authorList>
            <person name="Sierra-Patev S."/>
            <person name="Min B."/>
            <person name="Naranjo-Ortiz M."/>
            <person name="Looney B."/>
            <person name="Konkel Z."/>
            <person name="Slot J.C."/>
            <person name="Sakamoto Y."/>
            <person name="Steenwyk J.L."/>
            <person name="Rokas A."/>
            <person name="Carro J."/>
            <person name="Camarero S."/>
            <person name="Ferreira P."/>
            <person name="Molpeceres G."/>
            <person name="Ruiz-Duenas F.J."/>
            <person name="Serrano A."/>
            <person name="Henrissat B."/>
            <person name="Drula E."/>
            <person name="Hughes K.W."/>
            <person name="Mata J.L."/>
            <person name="Ishikawa N.K."/>
            <person name="Vargas-Isla R."/>
            <person name="Ushijima S."/>
            <person name="Smith C.A."/>
            <person name="Donoghue J."/>
            <person name="Ahrendt S."/>
            <person name="Andreopoulos W."/>
            <person name="He G."/>
            <person name="LaButti K."/>
            <person name="Lipzen A."/>
            <person name="Ng V."/>
            <person name="Riley R."/>
            <person name="Sandor L."/>
            <person name="Barry K."/>
            <person name="Martinez A.T."/>
            <person name="Xiao Y."/>
            <person name="Gibbons J.G."/>
            <person name="Terashima K."/>
            <person name="Grigoriev I.V."/>
            <person name="Hibbett D."/>
        </authorList>
    </citation>
    <scope>NUCLEOTIDE SEQUENCE [LARGE SCALE GENOMIC DNA]</scope>
    <source>
        <strain evidence="4 5">TFB7810</strain>
    </source>
</reference>
<gene>
    <name evidence="4" type="ORF">DFH05DRAFT_1511501</name>
</gene>
<name>A0A9W8TT85_9AGAR</name>
<dbReference type="GO" id="GO:0006355">
    <property type="term" value="P:regulation of DNA-templated transcription"/>
    <property type="evidence" value="ECO:0007669"/>
    <property type="project" value="InterPro"/>
</dbReference>
<dbReference type="InterPro" id="IPR013088">
    <property type="entry name" value="Znf_NHR/GATA"/>
</dbReference>
<dbReference type="EMBL" id="JANVFU010000016">
    <property type="protein sequence ID" value="KAJ3739900.1"/>
    <property type="molecule type" value="Genomic_DNA"/>
</dbReference>
<comment type="caution">
    <text evidence="4">The sequence shown here is derived from an EMBL/GenBank/DDBJ whole genome shotgun (WGS) entry which is preliminary data.</text>
</comment>
<dbReference type="SUPFAM" id="SSF57716">
    <property type="entry name" value="Glucocorticoid receptor-like (DNA-binding domain)"/>
    <property type="match status" value="1"/>
</dbReference>
<feature type="region of interest" description="Disordered" evidence="2">
    <location>
        <begin position="1"/>
        <end position="104"/>
    </location>
</feature>
<dbReference type="Pfam" id="PF00320">
    <property type="entry name" value="GATA"/>
    <property type="match status" value="1"/>
</dbReference>
<feature type="domain" description="GATA-type" evidence="3">
    <location>
        <begin position="164"/>
        <end position="226"/>
    </location>
</feature>
<feature type="compositionally biased region" description="Basic and acidic residues" evidence="2">
    <location>
        <begin position="202"/>
        <end position="212"/>
    </location>
</feature>
<dbReference type="SMART" id="SM00401">
    <property type="entry name" value="ZnF_GATA"/>
    <property type="match status" value="1"/>
</dbReference>
<feature type="compositionally biased region" description="Basic and acidic residues" evidence="2">
    <location>
        <begin position="307"/>
        <end position="319"/>
    </location>
</feature>
<dbReference type="CDD" id="cd00202">
    <property type="entry name" value="ZnF_GATA"/>
    <property type="match status" value="1"/>
</dbReference>
<feature type="region of interest" description="Disordered" evidence="2">
    <location>
        <begin position="202"/>
        <end position="370"/>
    </location>
</feature>
<feature type="compositionally biased region" description="Low complexity" evidence="2">
    <location>
        <begin position="31"/>
        <end position="54"/>
    </location>
</feature>
<feature type="compositionally biased region" description="Low complexity" evidence="2">
    <location>
        <begin position="66"/>
        <end position="77"/>
    </location>
</feature>
<dbReference type="Gene3D" id="3.30.50.10">
    <property type="entry name" value="Erythroid Transcription Factor GATA-1, subunit A"/>
    <property type="match status" value="1"/>
</dbReference>
<dbReference type="GO" id="GO:0043565">
    <property type="term" value="F:sequence-specific DNA binding"/>
    <property type="evidence" value="ECO:0007669"/>
    <property type="project" value="InterPro"/>
</dbReference>
<dbReference type="InterPro" id="IPR000679">
    <property type="entry name" value="Znf_GATA"/>
</dbReference>
<evidence type="ECO:0000256" key="2">
    <source>
        <dbReference type="SAM" id="MobiDB-lite"/>
    </source>
</evidence>
<dbReference type="PROSITE" id="PS50114">
    <property type="entry name" value="GATA_ZN_FINGER_2"/>
    <property type="match status" value="1"/>
</dbReference>